<dbReference type="InterPro" id="IPR027475">
    <property type="entry name" value="Asparaginase/glutaminase_AS2"/>
</dbReference>
<feature type="domain" description="Asparaginase/glutaminase C-terminal" evidence="8">
    <location>
        <begin position="239"/>
        <end position="353"/>
    </location>
</feature>
<accession>A0A1I5AD63</accession>
<dbReference type="PIRSF" id="PIRSF500176">
    <property type="entry name" value="L_ASNase"/>
    <property type="match status" value="1"/>
</dbReference>
<feature type="binding site" evidence="5">
    <location>
        <position position="82"/>
    </location>
    <ligand>
        <name>substrate</name>
    </ligand>
</feature>
<dbReference type="InterPro" id="IPR037152">
    <property type="entry name" value="L-asparaginase_N_sf"/>
</dbReference>
<comment type="similarity">
    <text evidence="1">Belongs to the asparaginase 1 family.</text>
</comment>
<feature type="active site" evidence="6">
    <location>
        <position position="113"/>
    </location>
</feature>
<dbReference type="PANTHER" id="PTHR11707:SF28">
    <property type="entry name" value="60 KDA LYSOPHOSPHOLIPASE"/>
    <property type="match status" value="1"/>
</dbReference>
<dbReference type="PROSITE" id="PS51732">
    <property type="entry name" value="ASN_GLN_ASE_3"/>
    <property type="match status" value="1"/>
</dbReference>
<evidence type="ECO:0000256" key="3">
    <source>
        <dbReference type="ARBA" id="ARBA00022801"/>
    </source>
</evidence>
<dbReference type="InterPro" id="IPR027473">
    <property type="entry name" value="L-asparaginase_C"/>
</dbReference>
<evidence type="ECO:0000256" key="5">
    <source>
        <dbReference type="PIRSR" id="PIRSR001220-2"/>
    </source>
</evidence>
<dbReference type="PANTHER" id="PTHR11707">
    <property type="entry name" value="L-ASPARAGINASE"/>
    <property type="match status" value="1"/>
</dbReference>
<feature type="domain" description="L-asparaginase N-terminal" evidence="7">
    <location>
        <begin position="30"/>
        <end position="219"/>
    </location>
</feature>
<dbReference type="PIRSF" id="PIRSF001220">
    <property type="entry name" value="L-ASNase_gatD"/>
    <property type="match status" value="1"/>
</dbReference>
<dbReference type="InterPro" id="IPR041725">
    <property type="entry name" value="L-asparaginase_I"/>
</dbReference>
<dbReference type="PROSITE" id="PS00917">
    <property type="entry name" value="ASN_GLN_ASE_2"/>
    <property type="match status" value="1"/>
</dbReference>
<dbReference type="STRING" id="226506.SAMN04488519_101107"/>
<organism evidence="9 10">
    <name type="scientific">Algoriphagus ornithinivorans</name>
    <dbReference type="NCBI Taxonomy" id="226506"/>
    <lineage>
        <taxon>Bacteria</taxon>
        <taxon>Pseudomonadati</taxon>
        <taxon>Bacteroidota</taxon>
        <taxon>Cytophagia</taxon>
        <taxon>Cytophagales</taxon>
        <taxon>Cyclobacteriaceae</taxon>
        <taxon>Algoriphagus</taxon>
    </lineage>
</organism>
<dbReference type="InterPro" id="IPR036152">
    <property type="entry name" value="Asp/glu_Ase-like_sf"/>
</dbReference>
<gene>
    <name evidence="9" type="ORF">SAMN04488519_101107</name>
</gene>
<dbReference type="Pfam" id="PF17763">
    <property type="entry name" value="Asparaginase_C"/>
    <property type="match status" value="1"/>
</dbReference>
<reference evidence="10" key="1">
    <citation type="submission" date="2016-10" db="EMBL/GenBank/DDBJ databases">
        <authorList>
            <person name="Varghese N."/>
            <person name="Submissions S."/>
        </authorList>
    </citation>
    <scope>NUCLEOTIDE SEQUENCE [LARGE SCALE GENOMIC DNA]</scope>
    <source>
        <strain evidence="10">DSM 15282</strain>
    </source>
</reference>
<dbReference type="Pfam" id="PF00710">
    <property type="entry name" value="Asparaginase"/>
    <property type="match status" value="1"/>
</dbReference>
<dbReference type="Proteomes" id="UP000199564">
    <property type="component" value="Unassembled WGS sequence"/>
</dbReference>
<dbReference type="FunFam" id="3.40.50.1170:FF:000001">
    <property type="entry name" value="L-asparaginase 2"/>
    <property type="match status" value="1"/>
</dbReference>
<dbReference type="EC" id="3.5.1.1" evidence="2"/>
<dbReference type="NCBIfam" id="TIGR00519">
    <property type="entry name" value="asnASE_I"/>
    <property type="match status" value="1"/>
</dbReference>
<dbReference type="AlphaFoldDB" id="A0A1I5AD63"/>
<proteinExistence type="inferred from homology"/>
<evidence type="ECO:0000259" key="7">
    <source>
        <dbReference type="Pfam" id="PF00710"/>
    </source>
</evidence>
<keyword evidence="10" id="KW-1185">Reference proteome</keyword>
<evidence type="ECO:0000256" key="2">
    <source>
        <dbReference type="ARBA" id="ARBA00012920"/>
    </source>
</evidence>
<name>A0A1I5AD63_9BACT</name>
<dbReference type="PRINTS" id="PR00139">
    <property type="entry name" value="ASNGLNASE"/>
</dbReference>
<dbReference type="Gene3D" id="3.40.50.1170">
    <property type="entry name" value="L-asparaginase, N-terminal domain"/>
    <property type="match status" value="1"/>
</dbReference>
<dbReference type="EMBL" id="FOVW01000001">
    <property type="protein sequence ID" value="SFN60338.1"/>
    <property type="molecule type" value="Genomic_DNA"/>
</dbReference>
<feature type="binding site" evidence="5">
    <location>
        <begin position="113"/>
        <end position="114"/>
    </location>
    <ligand>
        <name>substrate</name>
    </ligand>
</feature>
<dbReference type="InterPro" id="IPR006034">
    <property type="entry name" value="Asparaginase/glutaminase-like"/>
</dbReference>
<dbReference type="SFLD" id="SFLDS00057">
    <property type="entry name" value="Glutaminase/Asparaginase"/>
    <property type="match status" value="1"/>
</dbReference>
<dbReference type="SUPFAM" id="SSF53774">
    <property type="entry name" value="Glutaminase/Asparaginase"/>
    <property type="match status" value="1"/>
</dbReference>
<dbReference type="GO" id="GO:0009066">
    <property type="term" value="P:aspartate family amino acid metabolic process"/>
    <property type="evidence" value="ECO:0007669"/>
    <property type="project" value="UniProtKB-ARBA"/>
</dbReference>
<evidence type="ECO:0000259" key="8">
    <source>
        <dbReference type="Pfam" id="PF17763"/>
    </source>
</evidence>
<evidence type="ECO:0000256" key="6">
    <source>
        <dbReference type="PROSITE-ProRule" id="PRU10100"/>
    </source>
</evidence>
<evidence type="ECO:0000256" key="1">
    <source>
        <dbReference type="ARBA" id="ARBA00010518"/>
    </source>
</evidence>
<dbReference type="InterPro" id="IPR006033">
    <property type="entry name" value="AsnA_fam"/>
</dbReference>
<dbReference type="FunFam" id="3.40.50.40:FF:000001">
    <property type="entry name" value="L-asparaginase 1"/>
    <property type="match status" value="1"/>
</dbReference>
<dbReference type="Gene3D" id="3.40.50.40">
    <property type="match status" value="1"/>
</dbReference>
<dbReference type="InterPro" id="IPR040919">
    <property type="entry name" value="Asparaginase_C"/>
</dbReference>
<evidence type="ECO:0000313" key="10">
    <source>
        <dbReference type="Proteomes" id="UP000199564"/>
    </source>
</evidence>
<dbReference type="CDD" id="cd08963">
    <property type="entry name" value="L-asparaginase_I"/>
    <property type="match status" value="1"/>
</dbReference>
<evidence type="ECO:0000256" key="4">
    <source>
        <dbReference type="PIRSR" id="PIRSR001220-1"/>
    </source>
</evidence>
<evidence type="ECO:0000313" key="9">
    <source>
        <dbReference type="EMBL" id="SFN60338.1"/>
    </source>
</evidence>
<dbReference type="SMART" id="SM00870">
    <property type="entry name" value="Asparaginase"/>
    <property type="match status" value="1"/>
</dbReference>
<keyword evidence="3" id="KW-0378">Hydrolase</keyword>
<feature type="active site" description="O-isoaspartyl threonine intermediate" evidence="4">
    <location>
        <position position="38"/>
    </location>
</feature>
<protein>
    <recommendedName>
        <fullName evidence="2">asparaginase</fullName>
        <ecNumber evidence="2">3.5.1.1</ecNumber>
    </recommendedName>
</protein>
<sequence length="365" mass="40644">MPFAYLRNLAMNYKIVRLNTRIKSSRTSSVLIIYTGGTLGMAYDESGSLVPFNFGQILEKIPILSNMDIAITVISFPEPIDSSNVSMHHWKDMAYIITENYDSYDGFVVLHGTDTMAYSASMLSYMLHGLNKPVIFTGAQLPISAMRSDARENLMTSLEIATAKIDDYPIVPEVCIFFNHMLLRGNRAKKVQSVHFDAFESENYPNLAESGIVIDYNTAAIRPYESHRKLVNLNDLDNRVMILKLFPGITEKVMDACFDIEGLKGVVLETYGSGNSPSEAWFMKSLERAIKKGLIILNVSQCNGGRVIQGRYETSKELLNVGVVSGADMTTEAAITKLMFLLGQEKSTEEIRRKLTIPLAGEMTG</sequence>
<dbReference type="GO" id="GO:0004067">
    <property type="term" value="F:asparaginase activity"/>
    <property type="evidence" value="ECO:0007669"/>
    <property type="project" value="UniProtKB-UniRule"/>
</dbReference>
<dbReference type="InterPro" id="IPR027474">
    <property type="entry name" value="L-asparaginase_N"/>
</dbReference>